<dbReference type="SUPFAM" id="SSF74788">
    <property type="entry name" value="Cullin repeat-like"/>
    <property type="match status" value="1"/>
</dbReference>
<evidence type="ECO:0000256" key="4">
    <source>
        <dbReference type="ARBA" id="ARBA00022448"/>
    </source>
</evidence>
<dbReference type="InterPro" id="IPR016159">
    <property type="entry name" value="Cullin_repeat-like_dom_sf"/>
</dbReference>
<proteinExistence type="inferred from homology"/>
<evidence type="ECO:0000256" key="6">
    <source>
        <dbReference type="ARBA" id="ARBA00023034"/>
    </source>
</evidence>
<evidence type="ECO:0000256" key="1">
    <source>
        <dbReference type="ARBA" id="ARBA00004395"/>
    </source>
</evidence>
<evidence type="ECO:0000313" key="11">
    <source>
        <dbReference type="Proteomes" id="UP000013827"/>
    </source>
</evidence>
<reference evidence="10" key="2">
    <citation type="submission" date="2024-10" db="UniProtKB">
        <authorList>
            <consortium name="EnsemblProtists"/>
        </authorList>
    </citation>
    <scope>IDENTIFICATION</scope>
</reference>
<keyword evidence="5" id="KW-0653">Protein transport</keyword>
<dbReference type="PANTHER" id="PTHR21311:SF0">
    <property type="entry name" value="CONSERVED OLIGOMERIC GOLGI COMPLEX SUBUNIT 8"/>
    <property type="match status" value="1"/>
</dbReference>
<organism evidence="10 11">
    <name type="scientific">Emiliania huxleyi (strain CCMP1516)</name>
    <dbReference type="NCBI Taxonomy" id="280463"/>
    <lineage>
        <taxon>Eukaryota</taxon>
        <taxon>Haptista</taxon>
        <taxon>Haptophyta</taxon>
        <taxon>Prymnesiophyceae</taxon>
        <taxon>Isochrysidales</taxon>
        <taxon>Noelaerhabdaceae</taxon>
        <taxon>Emiliania</taxon>
    </lineage>
</organism>
<dbReference type="InterPro" id="IPR007255">
    <property type="entry name" value="COG8"/>
</dbReference>
<comment type="similarity">
    <text evidence="2">Belongs to the COG8 family.</text>
</comment>
<evidence type="ECO:0000256" key="5">
    <source>
        <dbReference type="ARBA" id="ARBA00022927"/>
    </source>
</evidence>
<keyword evidence="11" id="KW-1185">Reference proteome</keyword>
<comment type="subcellular location">
    <subcellularLocation>
        <location evidence="1">Golgi apparatus membrane</location>
        <topology evidence="1">Peripheral membrane protein</topology>
    </subcellularLocation>
</comment>
<keyword evidence="7" id="KW-0472">Membrane</keyword>
<dbReference type="GeneID" id="19046328"/>
<dbReference type="EnsemblProtists" id="EOD18513">
    <property type="protein sequence ID" value="EOD18513"/>
    <property type="gene ID" value="EMIHUDRAFT_632044"/>
</dbReference>
<name>A0A0D3J4S8_EMIH1</name>
<accession>A0A0D3J4S8</accession>
<protein>
    <recommendedName>
        <fullName evidence="3">Conserved oligomeric Golgi complex subunit 8</fullName>
    </recommendedName>
    <alternativeName>
        <fullName evidence="8">Component of oligomeric Golgi complex 8</fullName>
    </alternativeName>
</protein>
<dbReference type="GO" id="GO:0017119">
    <property type="term" value="C:Golgi transport complex"/>
    <property type="evidence" value="ECO:0007669"/>
    <property type="project" value="InterPro"/>
</dbReference>
<sequence length="573" mass="59678">MRLSQAPAPAESLLSQVRSALSLDDQVCTDLLDGTEDLESLQGLSLDAVRRRPAQLRAMQVGLEAQLLGLASGPGTSGFVEAAECAAEVRERTAAMLDAAVALGAALPAVGRASSALFRDAREGSGARAKLGVLSDCHDDLVELLEQPQLAASAVRNGLYSEALELDAAAAARAAMHPAIPALQRVAAGVRASLGELRHRLLLRLSEPLTLPEALHIVGLLRRLPPPHALSEPQQRSAFLRGRAAYLDKAVAALPPEDTEPVDYLLRRLELCRVHWHDTCVQFRALFFSSAELSPLELAHGDRLSGAMLSGWGVACVEALLLLVRRVLPRVHDGAYLASLSEHAAYACASLGRVGLDASALLRPLFVEAALRIFGAALRSATDHWARAITSVHWAAPPASAAAVSALSAGSGARAVDAGNGQPAAEPADEAAAAAAAPPPPASLLRFVPLAVLCNQLMAAFNQLRPCAAHELRAPVATALAEALAECARGLARCAPRAAAAGEHGADHHAQMRAALQGELAPHLAACLDALLPQWTPPDALGVRQQSGAPLAPDGLTTSLLSLAREAGETPEL</sequence>
<evidence type="ECO:0000256" key="8">
    <source>
        <dbReference type="ARBA" id="ARBA00031347"/>
    </source>
</evidence>
<keyword evidence="4" id="KW-0813">Transport</keyword>
<evidence type="ECO:0000313" key="10">
    <source>
        <dbReference type="EnsemblProtists" id="EOD18513"/>
    </source>
</evidence>
<dbReference type="Proteomes" id="UP000013827">
    <property type="component" value="Unassembled WGS sequence"/>
</dbReference>
<evidence type="ECO:0000256" key="2">
    <source>
        <dbReference type="ARBA" id="ARBA00006419"/>
    </source>
</evidence>
<dbReference type="Pfam" id="PF04124">
    <property type="entry name" value="Dor1"/>
    <property type="match status" value="1"/>
</dbReference>
<dbReference type="KEGG" id="ehx:EMIHUDRAFT_632044"/>
<feature type="region of interest" description="Disordered" evidence="9">
    <location>
        <begin position="416"/>
        <end position="435"/>
    </location>
</feature>
<dbReference type="eggNOG" id="KOG2069">
    <property type="taxonomic scope" value="Eukaryota"/>
</dbReference>
<dbReference type="GO" id="GO:0000139">
    <property type="term" value="C:Golgi membrane"/>
    <property type="evidence" value="ECO:0007669"/>
    <property type="project" value="UniProtKB-SubCell"/>
</dbReference>
<dbReference type="AlphaFoldDB" id="A0A0D3J4S8"/>
<dbReference type="GO" id="GO:0015031">
    <property type="term" value="P:protein transport"/>
    <property type="evidence" value="ECO:0007669"/>
    <property type="project" value="UniProtKB-KW"/>
</dbReference>
<dbReference type="PaxDb" id="2903-EOD18513"/>
<feature type="compositionally biased region" description="Low complexity" evidence="9">
    <location>
        <begin position="423"/>
        <end position="435"/>
    </location>
</feature>
<dbReference type="STRING" id="2903.R1C7C9"/>
<dbReference type="GO" id="GO:0006891">
    <property type="term" value="P:intra-Golgi vesicle-mediated transport"/>
    <property type="evidence" value="ECO:0007669"/>
    <property type="project" value="TreeGrafter"/>
</dbReference>
<dbReference type="RefSeq" id="XP_005770942.1">
    <property type="nucleotide sequence ID" value="XM_005770885.1"/>
</dbReference>
<reference evidence="11" key="1">
    <citation type="journal article" date="2013" name="Nature">
        <title>Pan genome of the phytoplankton Emiliania underpins its global distribution.</title>
        <authorList>
            <person name="Read B.A."/>
            <person name="Kegel J."/>
            <person name="Klute M.J."/>
            <person name="Kuo A."/>
            <person name="Lefebvre S.C."/>
            <person name="Maumus F."/>
            <person name="Mayer C."/>
            <person name="Miller J."/>
            <person name="Monier A."/>
            <person name="Salamov A."/>
            <person name="Young J."/>
            <person name="Aguilar M."/>
            <person name="Claverie J.M."/>
            <person name="Frickenhaus S."/>
            <person name="Gonzalez K."/>
            <person name="Herman E.K."/>
            <person name="Lin Y.C."/>
            <person name="Napier J."/>
            <person name="Ogata H."/>
            <person name="Sarno A.F."/>
            <person name="Shmutz J."/>
            <person name="Schroeder D."/>
            <person name="de Vargas C."/>
            <person name="Verret F."/>
            <person name="von Dassow P."/>
            <person name="Valentin K."/>
            <person name="Van de Peer Y."/>
            <person name="Wheeler G."/>
            <person name="Dacks J.B."/>
            <person name="Delwiche C.F."/>
            <person name="Dyhrman S.T."/>
            <person name="Glockner G."/>
            <person name="John U."/>
            <person name="Richards T."/>
            <person name="Worden A.Z."/>
            <person name="Zhang X."/>
            <person name="Grigoriev I.V."/>
            <person name="Allen A.E."/>
            <person name="Bidle K."/>
            <person name="Borodovsky M."/>
            <person name="Bowler C."/>
            <person name="Brownlee C."/>
            <person name="Cock J.M."/>
            <person name="Elias M."/>
            <person name="Gladyshev V.N."/>
            <person name="Groth M."/>
            <person name="Guda C."/>
            <person name="Hadaegh A."/>
            <person name="Iglesias-Rodriguez M.D."/>
            <person name="Jenkins J."/>
            <person name="Jones B.M."/>
            <person name="Lawson T."/>
            <person name="Leese F."/>
            <person name="Lindquist E."/>
            <person name="Lobanov A."/>
            <person name="Lomsadze A."/>
            <person name="Malik S.B."/>
            <person name="Marsh M.E."/>
            <person name="Mackinder L."/>
            <person name="Mock T."/>
            <person name="Mueller-Roeber B."/>
            <person name="Pagarete A."/>
            <person name="Parker M."/>
            <person name="Probert I."/>
            <person name="Quesneville H."/>
            <person name="Raines C."/>
            <person name="Rensing S.A."/>
            <person name="Riano-Pachon D.M."/>
            <person name="Richier S."/>
            <person name="Rokitta S."/>
            <person name="Shiraiwa Y."/>
            <person name="Soanes D.M."/>
            <person name="van der Giezen M."/>
            <person name="Wahlund T.M."/>
            <person name="Williams B."/>
            <person name="Wilson W."/>
            <person name="Wolfe G."/>
            <person name="Wurch L.L."/>
        </authorList>
    </citation>
    <scope>NUCLEOTIDE SEQUENCE</scope>
</reference>
<evidence type="ECO:0000256" key="9">
    <source>
        <dbReference type="SAM" id="MobiDB-lite"/>
    </source>
</evidence>
<dbReference type="HOGENOM" id="CLU_017968_0_0_1"/>
<keyword evidence="6" id="KW-0333">Golgi apparatus</keyword>
<dbReference type="PANTHER" id="PTHR21311">
    <property type="entry name" value="CONSERVED OLIGOMERIC GOLGI COMPLEX COMPONENT 8"/>
    <property type="match status" value="1"/>
</dbReference>
<evidence type="ECO:0000256" key="7">
    <source>
        <dbReference type="ARBA" id="ARBA00023136"/>
    </source>
</evidence>
<evidence type="ECO:0000256" key="3">
    <source>
        <dbReference type="ARBA" id="ARBA00020983"/>
    </source>
</evidence>